<evidence type="ECO:0000256" key="5">
    <source>
        <dbReference type="ARBA" id="ARBA00022692"/>
    </source>
</evidence>
<dbReference type="Proteomes" id="UP001596223">
    <property type="component" value="Unassembled WGS sequence"/>
</dbReference>
<sequence>MDTETASPSSSPPPPARKRMPEWLPRAMVLALVFFGLFLLGDWAFHRLTGILIILLVAFFVSLAMEPAVGVLARRGMNRGLATGVVFVATFVCVIGFLAALVTLLVHTVSNLVREAPRLLDSGVGWINHTFNQHFTLHDLSDRLLHESTVVSNYAQDAANNAWGVSTTVLGGVVQVLTIALFSVYLTAGGPKLRRTVCSVLPPQQQSTVLHAWDLAIDKTGGYLYSRVLLAIISAVVHGAFLALLGLPNAIALGIWFGVVASFIPTIGTYLAAVLPILVALTVDPIDVVWIAIFAVLYQFFQDYILQPRITARTVDVNAAVALLAVLAGGALLGAVGALLAIPATATVQAFLSEYITRYTVTEDPRIDRTAARKRD</sequence>
<evidence type="ECO:0000256" key="3">
    <source>
        <dbReference type="ARBA" id="ARBA00022448"/>
    </source>
</evidence>
<gene>
    <name evidence="9" type="ORF">ACFP3H_04110</name>
</gene>
<evidence type="ECO:0000313" key="9">
    <source>
        <dbReference type="EMBL" id="MFC6010224.1"/>
    </source>
</evidence>
<comment type="subcellular location">
    <subcellularLocation>
        <location evidence="1">Cell membrane</location>
        <topology evidence="1">Multi-pass membrane protein</topology>
    </subcellularLocation>
</comment>
<dbReference type="InterPro" id="IPR002549">
    <property type="entry name" value="AI-2E-like"/>
</dbReference>
<dbReference type="Pfam" id="PF01594">
    <property type="entry name" value="AI-2E_transport"/>
    <property type="match status" value="1"/>
</dbReference>
<feature type="transmembrane region" description="Helical" evidence="8">
    <location>
        <begin position="162"/>
        <end position="186"/>
    </location>
</feature>
<keyword evidence="4" id="KW-1003">Cell membrane</keyword>
<feature type="transmembrane region" description="Helical" evidence="8">
    <location>
        <begin position="288"/>
        <end position="307"/>
    </location>
</feature>
<evidence type="ECO:0000256" key="7">
    <source>
        <dbReference type="ARBA" id="ARBA00023136"/>
    </source>
</evidence>
<feature type="transmembrane region" description="Helical" evidence="8">
    <location>
        <begin position="228"/>
        <end position="247"/>
    </location>
</feature>
<feature type="transmembrane region" description="Helical" evidence="8">
    <location>
        <begin position="51"/>
        <end position="73"/>
    </location>
</feature>
<evidence type="ECO:0000256" key="1">
    <source>
        <dbReference type="ARBA" id="ARBA00004651"/>
    </source>
</evidence>
<name>A0ABW1JNI2_9NOCA</name>
<comment type="similarity">
    <text evidence="2">Belongs to the autoinducer-2 exporter (AI-2E) (TC 2.A.86) family.</text>
</comment>
<feature type="transmembrane region" description="Helical" evidence="8">
    <location>
        <begin position="319"/>
        <end position="342"/>
    </location>
</feature>
<dbReference type="EMBL" id="JBHSQN010000002">
    <property type="protein sequence ID" value="MFC6010224.1"/>
    <property type="molecule type" value="Genomic_DNA"/>
</dbReference>
<feature type="transmembrane region" description="Helical" evidence="8">
    <location>
        <begin position="27"/>
        <end position="45"/>
    </location>
</feature>
<keyword evidence="5 8" id="KW-0812">Transmembrane</keyword>
<keyword evidence="3" id="KW-0813">Transport</keyword>
<organism evidence="9 10">
    <name type="scientific">Nocardia lasii</name>
    <dbReference type="NCBI Taxonomy" id="1616107"/>
    <lineage>
        <taxon>Bacteria</taxon>
        <taxon>Bacillati</taxon>
        <taxon>Actinomycetota</taxon>
        <taxon>Actinomycetes</taxon>
        <taxon>Mycobacteriales</taxon>
        <taxon>Nocardiaceae</taxon>
        <taxon>Nocardia</taxon>
    </lineage>
</organism>
<feature type="transmembrane region" description="Helical" evidence="8">
    <location>
        <begin position="85"/>
        <end position="106"/>
    </location>
</feature>
<dbReference type="PANTHER" id="PTHR21716:SF53">
    <property type="entry name" value="PERMEASE PERM-RELATED"/>
    <property type="match status" value="1"/>
</dbReference>
<evidence type="ECO:0000256" key="8">
    <source>
        <dbReference type="SAM" id="Phobius"/>
    </source>
</evidence>
<keyword evidence="7 8" id="KW-0472">Membrane</keyword>
<evidence type="ECO:0000256" key="2">
    <source>
        <dbReference type="ARBA" id="ARBA00009773"/>
    </source>
</evidence>
<accession>A0ABW1JNI2</accession>
<reference evidence="10" key="1">
    <citation type="journal article" date="2019" name="Int. J. Syst. Evol. Microbiol.">
        <title>The Global Catalogue of Microorganisms (GCM) 10K type strain sequencing project: providing services to taxonomists for standard genome sequencing and annotation.</title>
        <authorList>
            <consortium name="The Broad Institute Genomics Platform"/>
            <consortium name="The Broad Institute Genome Sequencing Center for Infectious Disease"/>
            <person name="Wu L."/>
            <person name="Ma J."/>
        </authorList>
    </citation>
    <scope>NUCLEOTIDE SEQUENCE [LARGE SCALE GENOMIC DNA]</scope>
    <source>
        <strain evidence="10">CCUG 36956</strain>
    </source>
</reference>
<feature type="transmembrane region" description="Helical" evidence="8">
    <location>
        <begin position="253"/>
        <end position="281"/>
    </location>
</feature>
<evidence type="ECO:0000256" key="6">
    <source>
        <dbReference type="ARBA" id="ARBA00022989"/>
    </source>
</evidence>
<keyword evidence="10" id="KW-1185">Reference proteome</keyword>
<proteinExistence type="inferred from homology"/>
<evidence type="ECO:0000313" key="10">
    <source>
        <dbReference type="Proteomes" id="UP001596223"/>
    </source>
</evidence>
<evidence type="ECO:0000256" key="4">
    <source>
        <dbReference type="ARBA" id="ARBA00022475"/>
    </source>
</evidence>
<comment type="caution">
    <text evidence="9">The sequence shown here is derived from an EMBL/GenBank/DDBJ whole genome shotgun (WGS) entry which is preliminary data.</text>
</comment>
<dbReference type="PANTHER" id="PTHR21716">
    <property type="entry name" value="TRANSMEMBRANE PROTEIN"/>
    <property type="match status" value="1"/>
</dbReference>
<protein>
    <submittedName>
        <fullName evidence="9">AI-2E family transporter</fullName>
    </submittedName>
</protein>
<keyword evidence="6 8" id="KW-1133">Transmembrane helix</keyword>
<dbReference type="RefSeq" id="WP_378599841.1">
    <property type="nucleotide sequence ID" value="NZ_JBHSQN010000002.1"/>
</dbReference>